<name>A0A8T2SDY4_CERRI</name>
<evidence type="ECO:0000313" key="2">
    <source>
        <dbReference type="Proteomes" id="UP000825935"/>
    </source>
</evidence>
<organism evidence="1 2">
    <name type="scientific">Ceratopteris richardii</name>
    <name type="common">Triangle waterfern</name>
    <dbReference type="NCBI Taxonomy" id="49495"/>
    <lineage>
        <taxon>Eukaryota</taxon>
        <taxon>Viridiplantae</taxon>
        <taxon>Streptophyta</taxon>
        <taxon>Embryophyta</taxon>
        <taxon>Tracheophyta</taxon>
        <taxon>Polypodiopsida</taxon>
        <taxon>Polypodiidae</taxon>
        <taxon>Polypodiales</taxon>
        <taxon>Pteridineae</taxon>
        <taxon>Pteridaceae</taxon>
        <taxon>Parkerioideae</taxon>
        <taxon>Ceratopteris</taxon>
    </lineage>
</organism>
<dbReference type="Proteomes" id="UP000825935">
    <property type="component" value="Chromosome 20"/>
</dbReference>
<gene>
    <name evidence="1" type="ORF">KP509_20G025700</name>
</gene>
<dbReference type="AlphaFoldDB" id="A0A8T2SDY4"/>
<reference evidence="1" key="1">
    <citation type="submission" date="2021-08" db="EMBL/GenBank/DDBJ databases">
        <title>WGS assembly of Ceratopteris richardii.</title>
        <authorList>
            <person name="Marchant D.B."/>
            <person name="Chen G."/>
            <person name="Jenkins J."/>
            <person name="Shu S."/>
            <person name="Leebens-Mack J."/>
            <person name="Grimwood J."/>
            <person name="Schmutz J."/>
            <person name="Soltis P."/>
            <person name="Soltis D."/>
            <person name="Chen Z.-H."/>
        </authorList>
    </citation>
    <scope>NUCLEOTIDE SEQUENCE</scope>
    <source>
        <strain evidence="1">Whitten #5841</strain>
        <tissue evidence="1">Leaf</tissue>
    </source>
</reference>
<dbReference type="Pfam" id="PF14223">
    <property type="entry name" value="Retrotran_gag_2"/>
    <property type="match status" value="1"/>
</dbReference>
<accession>A0A8T2SDY4</accession>
<keyword evidence="2" id="KW-1185">Reference proteome</keyword>
<comment type="caution">
    <text evidence="1">The sequence shown here is derived from an EMBL/GenBank/DDBJ whole genome shotgun (WGS) entry which is preliminary data.</text>
</comment>
<sequence>MNQFMSDKLKKNNFHAWSFRMMNFLMGKGYWKYVEGDNEHLVSPLPPQLPQRNQAAQQLRAYEPWKQEAWKVMYWLSTSIQDSMMGHIQNAKTPKEACNNLVRFYETDTKMLKL</sequence>
<dbReference type="EMBL" id="CM035425">
    <property type="protein sequence ID" value="KAH7331310.1"/>
    <property type="molecule type" value="Genomic_DNA"/>
</dbReference>
<proteinExistence type="predicted"/>
<protein>
    <submittedName>
        <fullName evidence="1">Uncharacterized protein</fullName>
    </submittedName>
</protein>
<dbReference type="OrthoDB" id="8039827at2759"/>
<evidence type="ECO:0000313" key="1">
    <source>
        <dbReference type="EMBL" id="KAH7331310.1"/>
    </source>
</evidence>